<keyword evidence="3" id="KW-0862">Zinc</keyword>
<dbReference type="HOGENOM" id="CLU_067237_2_0_1"/>
<evidence type="ECO:0000313" key="8">
    <source>
        <dbReference type="Proteomes" id="UP000001745"/>
    </source>
</evidence>
<dbReference type="EMBL" id="EQ962653">
    <property type="protein sequence ID" value="EED22300.1"/>
    <property type="molecule type" value="Genomic_DNA"/>
</dbReference>
<feature type="domain" description="C2H2-type" evidence="6">
    <location>
        <begin position="106"/>
        <end position="128"/>
    </location>
</feature>
<dbReference type="Gene3D" id="3.30.160.60">
    <property type="entry name" value="Classic Zinc Finger"/>
    <property type="match status" value="1"/>
</dbReference>
<reference evidence="8" key="1">
    <citation type="journal article" date="2015" name="Genome Announc.">
        <title>Genome sequence of the AIDS-associated pathogen Penicillium marneffei (ATCC18224) and its near taxonomic relative Talaromyces stipitatus (ATCC10500).</title>
        <authorList>
            <person name="Nierman W.C."/>
            <person name="Fedorova-Abrams N.D."/>
            <person name="Andrianopoulos A."/>
        </authorList>
    </citation>
    <scope>NUCLEOTIDE SEQUENCE [LARGE SCALE GENOMIC DNA]</scope>
    <source>
        <strain evidence="8">ATCC 10500 / CBS 375.48 / QM 6759 / NRRL 1006</strain>
    </source>
</reference>
<feature type="region of interest" description="Disordered" evidence="5">
    <location>
        <begin position="179"/>
        <end position="216"/>
    </location>
</feature>
<dbReference type="STRING" id="441959.B8M3C8"/>
<dbReference type="GO" id="GO:0003676">
    <property type="term" value="F:nucleic acid binding"/>
    <property type="evidence" value="ECO:0007669"/>
    <property type="project" value="InterPro"/>
</dbReference>
<sequence>MGHLPCHKRSAYGTASSDTDFRKTWNREEYAQRAKEEEAKAKAESKARYEAKLAGKKWHAPVDYSALEETSSRTQRLDVASMVGKTTMVPAGAAVGKRGRGAGFYCSDCDLTFKDNIQLVEHLNSKQHLIAIGESGEVKRASLEDVRNRLRWLAHKKREKEEEDRRAFNLDLGARLKDREEQEAREREEKRAKRREKRRAVKQEDDNWEGRLGIIA</sequence>
<dbReference type="Pfam" id="PF12171">
    <property type="entry name" value="zf-C2H2_jaz"/>
    <property type="match status" value="1"/>
</dbReference>
<dbReference type="RefSeq" id="XP_002479263.1">
    <property type="nucleotide sequence ID" value="XM_002479218.1"/>
</dbReference>
<feature type="compositionally biased region" description="Basic and acidic residues" evidence="5">
    <location>
        <begin position="179"/>
        <end position="191"/>
    </location>
</feature>
<dbReference type="GeneID" id="8105860"/>
<dbReference type="GO" id="GO:0008270">
    <property type="term" value="F:zinc ion binding"/>
    <property type="evidence" value="ECO:0007669"/>
    <property type="project" value="UniProtKB-KW"/>
</dbReference>
<name>B8M3C8_TALSN</name>
<dbReference type="FunCoup" id="B8M3C8">
    <property type="interactions" value="349"/>
</dbReference>
<dbReference type="PhylomeDB" id="B8M3C8"/>
<dbReference type="InterPro" id="IPR036236">
    <property type="entry name" value="Znf_C2H2_sf"/>
</dbReference>
<dbReference type="InterPro" id="IPR022755">
    <property type="entry name" value="Znf_C2H2_jaz"/>
</dbReference>
<keyword evidence="1" id="KW-0479">Metal-binding</keyword>
<evidence type="ECO:0000256" key="3">
    <source>
        <dbReference type="ARBA" id="ARBA00022833"/>
    </source>
</evidence>
<dbReference type="VEuPathDB" id="FungiDB:TSTA_095490"/>
<evidence type="ECO:0000256" key="2">
    <source>
        <dbReference type="ARBA" id="ARBA00022771"/>
    </source>
</evidence>
<accession>B8M3C8</accession>
<evidence type="ECO:0000259" key="6">
    <source>
        <dbReference type="PROSITE" id="PS00028"/>
    </source>
</evidence>
<dbReference type="SUPFAM" id="SSF57667">
    <property type="entry name" value="beta-beta-alpha zinc fingers"/>
    <property type="match status" value="1"/>
</dbReference>
<evidence type="ECO:0000256" key="5">
    <source>
        <dbReference type="SAM" id="MobiDB-lite"/>
    </source>
</evidence>
<dbReference type="GO" id="GO:0000398">
    <property type="term" value="P:mRNA splicing, via spliceosome"/>
    <property type="evidence" value="ECO:0007669"/>
    <property type="project" value="InterPro"/>
</dbReference>
<dbReference type="AlphaFoldDB" id="B8M3C8"/>
<evidence type="ECO:0000256" key="4">
    <source>
        <dbReference type="ARBA" id="ARBA00023242"/>
    </source>
</evidence>
<evidence type="ECO:0000256" key="1">
    <source>
        <dbReference type="ARBA" id="ARBA00022723"/>
    </source>
</evidence>
<keyword evidence="8" id="KW-1185">Reference proteome</keyword>
<keyword evidence="4" id="KW-0539">Nucleus</keyword>
<dbReference type="OMA" id="VDHRRKW"/>
<proteinExistence type="predicted"/>
<dbReference type="eggNOG" id="KOG4727">
    <property type="taxonomic scope" value="Eukaryota"/>
</dbReference>
<gene>
    <name evidence="7" type="ORF">TSTA_095490</name>
</gene>
<dbReference type="InterPro" id="IPR013087">
    <property type="entry name" value="Znf_C2H2_type"/>
</dbReference>
<dbReference type="OrthoDB" id="30343at2759"/>
<dbReference type="PANTHER" id="PTHR45986:SF1">
    <property type="entry name" value="ZINC FINGER MATRIN-TYPE PROTEIN 2"/>
    <property type="match status" value="1"/>
</dbReference>
<evidence type="ECO:0000313" key="7">
    <source>
        <dbReference type="EMBL" id="EED22300.1"/>
    </source>
</evidence>
<dbReference type="SMART" id="SM00451">
    <property type="entry name" value="ZnF_U1"/>
    <property type="match status" value="1"/>
</dbReference>
<dbReference type="Proteomes" id="UP000001745">
    <property type="component" value="Unassembled WGS sequence"/>
</dbReference>
<keyword evidence="2" id="KW-0863">Zinc-finger</keyword>
<dbReference type="PANTHER" id="PTHR45986">
    <property type="entry name" value="ZINC FINGER MATRIN-TYPE PROTEIN 2"/>
    <property type="match status" value="1"/>
</dbReference>
<dbReference type="GO" id="GO:0046540">
    <property type="term" value="C:U4/U6 x U5 tri-snRNP complex"/>
    <property type="evidence" value="ECO:0007669"/>
    <property type="project" value="TreeGrafter"/>
</dbReference>
<dbReference type="InterPro" id="IPR040107">
    <property type="entry name" value="Snu23"/>
</dbReference>
<protein>
    <submittedName>
        <fullName evidence="7">C2H2 finger domain protein, putative</fullName>
    </submittedName>
</protein>
<dbReference type="PROSITE" id="PS00028">
    <property type="entry name" value="ZINC_FINGER_C2H2_1"/>
    <property type="match status" value="1"/>
</dbReference>
<dbReference type="GO" id="GO:0005681">
    <property type="term" value="C:spliceosomal complex"/>
    <property type="evidence" value="ECO:0007669"/>
    <property type="project" value="InterPro"/>
</dbReference>
<organism evidence="7 8">
    <name type="scientific">Talaromyces stipitatus (strain ATCC 10500 / CBS 375.48 / QM 6759 / NRRL 1006)</name>
    <name type="common">Penicillium stipitatum</name>
    <dbReference type="NCBI Taxonomy" id="441959"/>
    <lineage>
        <taxon>Eukaryota</taxon>
        <taxon>Fungi</taxon>
        <taxon>Dikarya</taxon>
        <taxon>Ascomycota</taxon>
        <taxon>Pezizomycotina</taxon>
        <taxon>Eurotiomycetes</taxon>
        <taxon>Eurotiomycetidae</taxon>
        <taxon>Eurotiales</taxon>
        <taxon>Trichocomaceae</taxon>
        <taxon>Talaromyces</taxon>
        <taxon>Talaromyces sect. Talaromyces</taxon>
    </lineage>
</organism>
<dbReference type="InterPro" id="IPR003604">
    <property type="entry name" value="Matrin/U1-like-C_Znf_C2H2"/>
</dbReference>
<dbReference type="InParanoid" id="B8M3C8"/>